<dbReference type="EMBL" id="VFOS01000001">
    <property type="protein sequence ID" value="TQL64168.1"/>
    <property type="molecule type" value="Genomic_DNA"/>
</dbReference>
<protein>
    <submittedName>
        <fullName evidence="11">Peptidoglycan/LPS O-acetylase OafA/YrhL</fullName>
    </submittedName>
</protein>
<feature type="compositionally biased region" description="Low complexity" evidence="8">
    <location>
        <begin position="469"/>
        <end position="490"/>
    </location>
</feature>
<organism evidence="11 12">
    <name type="scientific">Rarobacter faecitabidus</name>
    <dbReference type="NCBI Taxonomy" id="13243"/>
    <lineage>
        <taxon>Bacteria</taxon>
        <taxon>Bacillati</taxon>
        <taxon>Actinomycetota</taxon>
        <taxon>Actinomycetes</taxon>
        <taxon>Micrococcales</taxon>
        <taxon>Rarobacteraceae</taxon>
        <taxon>Rarobacter</taxon>
    </lineage>
</organism>
<dbReference type="GO" id="GO:0005886">
    <property type="term" value="C:plasma membrane"/>
    <property type="evidence" value="ECO:0007669"/>
    <property type="project" value="UniProtKB-SubCell"/>
</dbReference>
<evidence type="ECO:0000256" key="3">
    <source>
        <dbReference type="ARBA" id="ARBA00022679"/>
    </source>
</evidence>
<feature type="transmembrane region" description="Helical" evidence="9">
    <location>
        <begin position="352"/>
        <end position="373"/>
    </location>
</feature>
<evidence type="ECO:0000256" key="8">
    <source>
        <dbReference type="SAM" id="MobiDB-lite"/>
    </source>
</evidence>
<feature type="transmembrane region" description="Helical" evidence="9">
    <location>
        <begin position="156"/>
        <end position="174"/>
    </location>
</feature>
<feature type="transmembrane region" description="Helical" evidence="9">
    <location>
        <begin position="403"/>
        <end position="424"/>
    </location>
</feature>
<evidence type="ECO:0000313" key="12">
    <source>
        <dbReference type="Proteomes" id="UP000315389"/>
    </source>
</evidence>
<dbReference type="InterPro" id="IPR050879">
    <property type="entry name" value="Acyltransferase_3"/>
</dbReference>
<evidence type="ECO:0000256" key="1">
    <source>
        <dbReference type="ARBA" id="ARBA00004651"/>
    </source>
</evidence>
<evidence type="ECO:0000256" key="6">
    <source>
        <dbReference type="ARBA" id="ARBA00023136"/>
    </source>
</evidence>
<evidence type="ECO:0000256" key="5">
    <source>
        <dbReference type="ARBA" id="ARBA00022989"/>
    </source>
</evidence>
<dbReference type="Gene3D" id="3.40.50.1110">
    <property type="entry name" value="SGNH hydrolase"/>
    <property type="match status" value="1"/>
</dbReference>
<dbReference type="OrthoDB" id="3404679at2"/>
<evidence type="ECO:0000313" key="11">
    <source>
        <dbReference type="EMBL" id="TQL64168.1"/>
    </source>
</evidence>
<dbReference type="GO" id="GO:0016747">
    <property type="term" value="F:acyltransferase activity, transferring groups other than amino-acyl groups"/>
    <property type="evidence" value="ECO:0007669"/>
    <property type="project" value="InterPro"/>
</dbReference>
<sequence>MAKQQRVSPDVFATRIAGLDALRALAVVLVFVYHLAPQTFPGGFLGVDVFFVVSGFLITGLLIRRWRTERSFEVVDFWRRRARRLLPALFAVVGLATAVAGAVGDDILVGIRTQVLGAVTFTSNWLYIAAGSSYASGLHPDLFTHLWSLAVEEQFYLIWPLALALLLAFAPRLARRRGWGRLIPARPMAVILALCLALGAASAISMAVMAQPDGDPSRVYYGTDTHLIGLMLGGALAAAVSSGAGARFLGRVRGTRGARLAGVLMLAVGVCIVCALAATLQWNAAATYDYGITAASAATAVILLGILCIPGAAQRAERGGLAWVGTRSYGLYLFHWPVIVVLYYAAPNLSSWLRMPIVIAVTVTLAGLSYRYLEQPVRRLGFRMTARGALRALGPAAPARMRATVATGALVALIAVAGTAHAVVRPAQTTALDRQLSAGAELLAELDESADLELLSDDDMDDSSEPETVPAQPVVPDQPAEPAGPGADAAKLTAPNPSGANVTIIGDSVTIASAKSIAKELPKVAVSAAVGRSLADAIEIVPKLRKRNKLRPYLVLALGTNSTVDSRQLSKLMAEIGPDHAVVLVTGHADRSWIKPTNKVLRAAPKKYPNVVVADWDKVAAKNTKIFGADGIHPKPARTGVYAKAIVAALQEAQRVFPVAGGK</sequence>
<keyword evidence="7" id="KW-0012">Acyltransferase</keyword>
<feature type="transmembrane region" description="Helical" evidence="9">
    <location>
        <begin position="261"/>
        <end position="284"/>
    </location>
</feature>
<name>A0A542ZUY0_RARFA</name>
<evidence type="ECO:0000256" key="2">
    <source>
        <dbReference type="ARBA" id="ARBA00022475"/>
    </source>
</evidence>
<feature type="transmembrane region" description="Helical" evidence="9">
    <location>
        <begin position="228"/>
        <end position="249"/>
    </location>
</feature>
<keyword evidence="5 9" id="KW-1133">Transmembrane helix</keyword>
<evidence type="ECO:0000256" key="4">
    <source>
        <dbReference type="ARBA" id="ARBA00022692"/>
    </source>
</evidence>
<gene>
    <name evidence="11" type="ORF">FB461_0659</name>
</gene>
<dbReference type="PANTHER" id="PTHR23028:SF53">
    <property type="entry name" value="ACYL_TRANSF_3 DOMAIN-CONTAINING PROTEIN"/>
    <property type="match status" value="1"/>
</dbReference>
<feature type="compositionally biased region" description="Acidic residues" evidence="8">
    <location>
        <begin position="456"/>
        <end position="465"/>
    </location>
</feature>
<dbReference type="InterPro" id="IPR036514">
    <property type="entry name" value="SGNH_hydro_sf"/>
</dbReference>
<dbReference type="GO" id="GO:0009103">
    <property type="term" value="P:lipopolysaccharide biosynthetic process"/>
    <property type="evidence" value="ECO:0007669"/>
    <property type="project" value="TreeGrafter"/>
</dbReference>
<proteinExistence type="predicted"/>
<evidence type="ECO:0000256" key="7">
    <source>
        <dbReference type="ARBA" id="ARBA00023315"/>
    </source>
</evidence>
<keyword evidence="6 9" id="KW-0472">Membrane</keyword>
<evidence type="ECO:0000256" key="9">
    <source>
        <dbReference type="SAM" id="Phobius"/>
    </source>
</evidence>
<feature type="transmembrane region" description="Helical" evidence="9">
    <location>
        <begin position="329"/>
        <end position="346"/>
    </location>
</feature>
<dbReference type="CDD" id="cd01840">
    <property type="entry name" value="SGNH_hydrolase_yrhL_like"/>
    <property type="match status" value="1"/>
</dbReference>
<keyword evidence="2" id="KW-1003">Cell membrane</keyword>
<feature type="transmembrane region" description="Helical" evidence="9">
    <location>
        <begin position="42"/>
        <end position="63"/>
    </location>
</feature>
<evidence type="ECO:0000259" key="10">
    <source>
        <dbReference type="Pfam" id="PF01757"/>
    </source>
</evidence>
<dbReference type="InterPro" id="IPR002656">
    <property type="entry name" value="Acyl_transf_3_dom"/>
</dbReference>
<dbReference type="PANTHER" id="PTHR23028">
    <property type="entry name" value="ACETYLTRANSFERASE"/>
    <property type="match status" value="1"/>
</dbReference>
<accession>A0A542ZUY0</accession>
<comment type="subcellular location">
    <subcellularLocation>
        <location evidence="1">Cell membrane</location>
        <topology evidence="1">Multi-pass membrane protein</topology>
    </subcellularLocation>
</comment>
<comment type="caution">
    <text evidence="11">The sequence shown here is derived from an EMBL/GenBank/DDBJ whole genome shotgun (WGS) entry which is preliminary data.</text>
</comment>
<dbReference type="Pfam" id="PF01757">
    <property type="entry name" value="Acyl_transf_3"/>
    <property type="match status" value="1"/>
</dbReference>
<dbReference type="AlphaFoldDB" id="A0A542ZUY0"/>
<reference evidence="11 12" key="1">
    <citation type="submission" date="2019-06" db="EMBL/GenBank/DDBJ databases">
        <title>Sequencing the genomes of 1000 actinobacteria strains.</title>
        <authorList>
            <person name="Klenk H.-P."/>
        </authorList>
    </citation>
    <scope>NUCLEOTIDE SEQUENCE [LARGE SCALE GENOMIC DNA]</scope>
    <source>
        <strain evidence="11 12">DSM 4813</strain>
    </source>
</reference>
<feature type="transmembrane region" description="Helical" evidence="9">
    <location>
        <begin position="290"/>
        <end position="309"/>
    </location>
</feature>
<dbReference type="RefSeq" id="WP_142118916.1">
    <property type="nucleotide sequence ID" value="NZ_BAAASV010000003.1"/>
</dbReference>
<dbReference type="SUPFAM" id="SSF52266">
    <property type="entry name" value="SGNH hydrolase"/>
    <property type="match status" value="1"/>
</dbReference>
<keyword evidence="4 9" id="KW-0812">Transmembrane</keyword>
<feature type="transmembrane region" description="Helical" evidence="9">
    <location>
        <begin position="12"/>
        <end position="36"/>
    </location>
</feature>
<feature type="transmembrane region" description="Helical" evidence="9">
    <location>
        <begin position="84"/>
        <end position="103"/>
    </location>
</feature>
<feature type="region of interest" description="Disordered" evidence="8">
    <location>
        <begin position="456"/>
        <end position="495"/>
    </location>
</feature>
<keyword evidence="12" id="KW-1185">Reference proteome</keyword>
<feature type="transmembrane region" description="Helical" evidence="9">
    <location>
        <begin position="186"/>
        <end position="208"/>
    </location>
</feature>
<dbReference type="Proteomes" id="UP000315389">
    <property type="component" value="Unassembled WGS sequence"/>
</dbReference>
<keyword evidence="3" id="KW-0808">Transferase</keyword>
<feature type="domain" description="Acyltransferase 3" evidence="10">
    <location>
        <begin position="17"/>
        <end position="370"/>
    </location>
</feature>